<evidence type="ECO:0000256" key="11">
    <source>
        <dbReference type="SAM" id="MobiDB-lite"/>
    </source>
</evidence>
<dbReference type="GO" id="GO:0032259">
    <property type="term" value="P:methylation"/>
    <property type="evidence" value="ECO:0007669"/>
    <property type="project" value="UniProtKB-KW"/>
</dbReference>
<gene>
    <name evidence="14" type="ORF">SADUNF_Sadunf05G0198900</name>
</gene>
<proteinExistence type="predicted"/>
<keyword evidence="6" id="KW-0156">Chromatin regulator</keyword>
<keyword evidence="8" id="KW-0804">Transcription</keyword>
<keyword evidence="3" id="KW-0489">Methyltransferase</keyword>
<dbReference type="GO" id="GO:0140999">
    <property type="term" value="F:histone H3K4 trimethyltransferase activity"/>
    <property type="evidence" value="ECO:0007669"/>
    <property type="project" value="UniProtKB-EC"/>
</dbReference>
<dbReference type="OrthoDB" id="308383at2759"/>
<evidence type="ECO:0000256" key="6">
    <source>
        <dbReference type="ARBA" id="ARBA00022853"/>
    </source>
</evidence>
<organism evidence="14 15">
    <name type="scientific">Salix dunnii</name>
    <dbReference type="NCBI Taxonomy" id="1413687"/>
    <lineage>
        <taxon>Eukaryota</taxon>
        <taxon>Viridiplantae</taxon>
        <taxon>Streptophyta</taxon>
        <taxon>Embryophyta</taxon>
        <taxon>Tracheophyta</taxon>
        <taxon>Spermatophyta</taxon>
        <taxon>Magnoliopsida</taxon>
        <taxon>eudicotyledons</taxon>
        <taxon>Gunneridae</taxon>
        <taxon>Pentapetalae</taxon>
        <taxon>rosids</taxon>
        <taxon>fabids</taxon>
        <taxon>Malpighiales</taxon>
        <taxon>Salicaceae</taxon>
        <taxon>Saliceae</taxon>
        <taxon>Salix</taxon>
    </lineage>
</organism>
<dbReference type="PROSITE" id="PS50280">
    <property type="entry name" value="SET"/>
    <property type="match status" value="1"/>
</dbReference>
<dbReference type="Gene3D" id="3.30.1490.40">
    <property type="match status" value="1"/>
</dbReference>
<dbReference type="Gene3D" id="2.170.270.10">
    <property type="entry name" value="SET domain"/>
    <property type="match status" value="1"/>
</dbReference>
<feature type="region of interest" description="Disordered" evidence="11">
    <location>
        <begin position="666"/>
        <end position="689"/>
    </location>
</feature>
<dbReference type="CDD" id="cd19169">
    <property type="entry name" value="SET_SETD1"/>
    <property type="match status" value="1"/>
</dbReference>
<feature type="domain" description="SET" evidence="12">
    <location>
        <begin position="1084"/>
        <end position="1201"/>
    </location>
</feature>
<keyword evidence="9" id="KW-0539">Nucleus</keyword>
<dbReference type="Proteomes" id="UP000657918">
    <property type="component" value="Unassembled WGS sequence"/>
</dbReference>
<evidence type="ECO:0000256" key="4">
    <source>
        <dbReference type="ARBA" id="ARBA00022679"/>
    </source>
</evidence>
<dbReference type="AlphaFoldDB" id="A0A835K634"/>
<evidence type="ECO:0000256" key="9">
    <source>
        <dbReference type="ARBA" id="ARBA00023242"/>
    </source>
</evidence>
<dbReference type="Pfam" id="PF00856">
    <property type="entry name" value="SET"/>
    <property type="match status" value="1"/>
</dbReference>
<dbReference type="EMBL" id="JADGMS010000005">
    <property type="protein sequence ID" value="KAF9683304.1"/>
    <property type="molecule type" value="Genomic_DNA"/>
</dbReference>
<evidence type="ECO:0000256" key="2">
    <source>
        <dbReference type="ARBA" id="ARBA00012182"/>
    </source>
</evidence>
<dbReference type="InterPro" id="IPR037841">
    <property type="entry name" value="SET_SETD1A/B"/>
</dbReference>
<keyword evidence="15" id="KW-1185">Reference proteome</keyword>
<accession>A0A835K634</accession>
<protein>
    <recommendedName>
        <fullName evidence="2">[histone H3]-lysine(4) N-trimethyltransferase</fullName>
        <ecNumber evidence="2">2.1.1.354</ecNumber>
    </recommendedName>
</protein>
<feature type="region of interest" description="Disordered" evidence="11">
    <location>
        <begin position="786"/>
        <end position="846"/>
    </location>
</feature>
<dbReference type="InterPro" id="IPR044570">
    <property type="entry name" value="Set1-like"/>
</dbReference>
<dbReference type="InterPro" id="IPR035445">
    <property type="entry name" value="GYF-like_dom_sf"/>
</dbReference>
<dbReference type="EC" id="2.1.1.354" evidence="2"/>
<comment type="caution">
    <text evidence="14">The sequence shown here is derived from an EMBL/GenBank/DDBJ whole genome shotgun (WGS) entry which is preliminary data.</text>
</comment>
<feature type="domain" description="GYF" evidence="13">
    <location>
        <begin position="224"/>
        <end position="271"/>
    </location>
</feature>
<evidence type="ECO:0000259" key="12">
    <source>
        <dbReference type="PROSITE" id="PS50280"/>
    </source>
</evidence>
<evidence type="ECO:0000256" key="8">
    <source>
        <dbReference type="ARBA" id="ARBA00023163"/>
    </source>
</evidence>
<dbReference type="SUPFAM" id="SSF55277">
    <property type="entry name" value="GYF domain"/>
    <property type="match status" value="1"/>
</dbReference>
<dbReference type="InterPro" id="IPR003169">
    <property type="entry name" value="GYF"/>
</dbReference>
<name>A0A835K634_9ROSI</name>
<feature type="compositionally biased region" description="Polar residues" evidence="11">
    <location>
        <begin position="680"/>
        <end position="689"/>
    </location>
</feature>
<dbReference type="SUPFAM" id="SSF82199">
    <property type="entry name" value="SET domain"/>
    <property type="match status" value="1"/>
</dbReference>
<sequence length="1267" mass="141037">MVSSTLLEQEDDFPFSSRKRLKIVDFQHQEHQDSFISVGNCDDVSFMQMNNAEECSFNGSNSIPEMSCNSNGNSDGIPELSSTGRASYQANSFSCHLPPAFVSGWMYLNENGQMCGPYIHQQLYGGLSTGFLPEDLPVYPIANGALINPVPLKYFMQFPDHVSTGFTYLSSGTSGTATPVSTYPVVESVSDSRVQHHTCGSNHPTPIPKAADYVTPVSLVSGEDSCWLFKDDEGRRRGPHSLLQLYSWYRNGHLKDSLMIYHAQDKLRPLSLLSIMNAWRLDKPESFSMTDANNETGSSLSFMSVISEEVSCQLHSGILKAARRVVLDEIISNVISGFANTKRTEANTKRTERYHKLDNQAAVTFSADGRMSQFASEMDYSIAKCEAAVCDYNPDQACVDELSMQLLRSTKSVGNIDDFWGCCVVVCRFLSDYCMEVLWNAVFYDTIAECTTSWRKSKLWSSHPYLYKKIEELPCKPYFSCQESPASSADCPPGFELLKTESDHNAPSSIGSSCACMGEKPCKQNILSHKDFPGDDLKCILESVANELHKSTKVSLAEHVEILVKEEIKKLANFSEEKRLNEETADFSIPLSQASEYGSIEMKDERMIDSNQISGKINFSGDSQISLQAEKSFFPFQSGNAISTFLAIAFERTHASVDNAIDVEDIDEPSPSGFKDNAISPPTTSKFQPSKSLELTSKKGAYVAIAMCRQKLHDDVLSVWKSLFFNDVLQRFPGLCCTSKKDTEPDSNEEGAFKLTDGSKKFHSPDLSVFSLISSKYTYHRRKKLAGKKLGSSSHSTARDAGSPKWLVEKSRKQNFLRNVSEKVGARPVGTPKKKERTKGQAESSVNGKPLKATLAELSVNARPSKTTIRSTIKRDQSLPENAGHRKVMKVAQTVNDDKVAKEAMKTSRERAGKVFDCNACDVEIENAETNKWSKKTLNSNKVSKLKRKSTVDGRYVSHPVKFLKVENCAIKQAATRQVSVQKTKSSKSRTLNPCPISDGCARSSINGWEWHAWSICASPAERARVRGVPCAHAMYSFPEAYAFQLSNGKALSARTNRMKLRNLLAAAEGAELLKATQLKARKKHLRFQRSKIHDWGLVAQEPIEAEDLVVEYVGELIRPQISDIREQLYEKMGIGSSYLFRLDDGYVVDATKRGGIARFINHSCEPNCYTKVISIEGQKKIFIYAKRHIAAGEEITYNYKFPLEDKKIPCNCSSKNLATAAAAFSPVTSYCNRSNSIFDAFGRAGFVFLRFERFLWCSDEMNGGAD</sequence>
<keyword evidence="7" id="KW-0805">Transcription regulation</keyword>
<dbReference type="Pfam" id="PF02213">
    <property type="entry name" value="GYF"/>
    <property type="match status" value="1"/>
</dbReference>
<evidence type="ECO:0000256" key="10">
    <source>
        <dbReference type="ARBA" id="ARBA00047571"/>
    </source>
</evidence>
<evidence type="ECO:0000256" key="3">
    <source>
        <dbReference type="ARBA" id="ARBA00022603"/>
    </source>
</evidence>
<keyword evidence="4" id="KW-0808">Transferase</keyword>
<evidence type="ECO:0000256" key="7">
    <source>
        <dbReference type="ARBA" id="ARBA00023015"/>
    </source>
</evidence>
<dbReference type="SMART" id="SM00444">
    <property type="entry name" value="GYF"/>
    <property type="match status" value="1"/>
</dbReference>
<evidence type="ECO:0000259" key="13">
    <source>
        <dbReference type="PROSITE" id="PS50829"/>
    </source>
</evidence>
<evidence type="ECO:0000313" key="15">
    <source>
        <dbReference type="Proteomes" id="UP000657918"/>
    </source>
</evidence>
<evidence type="ECO:0000256" key="1">
    <source>
        <dbReference type="ARBA" id="ARBA00004123"/>
    </source>
</evidence>
<evidence type="ECO:0000256" key="5">
    <source>
        <dbReference type="ARBA" id="ARBA00022691"/>
    </source>
</evidence>
<comment type="subcellular location">
    <subcellularLocation>
        <location evidence="1">Nucleus</location>
    </subcellularLocation>
</comment>
<dbReference type="GO" id="GO:0048188">
    <property type="term" value="C:Set1C/COMPASS complex"/>
    <property type="evidence" value="ECO:0007669"/>
    <property type="project" value="InterPro"/>
</dbReference>
<dbReference type="PANTHER" id="PTHR45814">
    <property type="entry name" value="HISTONE-LYSINE N-METHYLTRANSFERASE SETD1"/>
    <property type="match status" value="1"/>
</dbReference>
<dbReference type="SMART" id="SM00317">
    <property type="entry name" value="SET"/>
    <property type="match status" value="1"/>
</dbReference>
<dbReference type="PROSITE" id="PS50829">
    <property type="entry name" value="GYF"/>
    <property type="match status" value="1"/>
</dbReference>
<evidence type="ECO:0000313" key="14">
    <source>
        <dbReference type="EMBL" id="KAF9683304.1"/>
    </source>
</evidence>
<reference evidence="14 15" key="1">
    <citation type="submission" date="2020-10" db="EMBL/GenBank/DDBJ databases">
        <title>Plant Genome Project.</title>
        <authorList>
            <person name="Zhang R.-G."/>
        </authorList>
    </citation>
    <scope>NUCLEOTIDE SEQUENCE [LARGE SCALE GENOMIC DNA]</scope>
    <source>
        <strain evidence="14">FAFU-HL-1</strain>
        <tissue evidence="14">Leaf</tissue>
    </source>
</reference>
<comment type="catalytic activity">
    <reaction evidence="10">
        <text>L-lysyl(4)-[histone H3] + 3 S-adenosyl-L-methionine = N(6),N(6),N(6)-trimethyl-L-lysyl(4)-[histone H3] + 3 S-adenosyl-L-homocysteine + 3 H(+)</text>
        <dbReference type="Rhea" id="RHEA:60260"/>
        <dbReference type="Rhea" id="RHEA-COMP:15537"/>
        <dbReference type="Rhea" id="RHEA-COMP:15547"/>
        <dbReference type="ChEBI" id="CHEBI:15378"/>
        <dbReference type="ChEBI" id="CHEBI:29969"/>
        <dbReference type="ChEBI" id="CHEBI:57856"/>
        <dbReference type="ChEBI" id="CHEBI:59789"/>
        <dbReference type="ChEBI" id="CHEBI:61961"/>
        <dbReference type="EC" id="2.1.1.354"/>
    </reaction>
</comment>
<dbReference type="InterPro" id="IPR001214">
    <property type="entry name" value="SET_dom"/>
</dbReference>
<keyword evidence="5" id="KW-0949">S-adenosyl-L-methionine</keyword>
<dbReference type="InterPro" id="IPR046341">
    <property type="entry name" value="SET_dom_sf"/>
</dbReference>
<dbReference type="PANTHER" id="PTHR45814:SF2">
    <property type="entry name" value="HISTONE-LYSINE N-METHYLTRANSFERASE SETD1"/>
    <property type="match status" value="1"/>
</dbReference>